<evidence type="ECO:0000256" key="3">
    <source>
        <dbReference type="ARBA" id="ARBA00022552"/>
    </source>
</evidence>
<keyword evidence="3" id="KW-0698">rRNA processing</keyword>
<dbReference type="GO" id="GO:0000462">
    <property type="term" value="P:maturation of SSU-rRNA from tricistronic rRNA transcript (SSU-rRNA, 5.8S rRNA, LSU-rRNA)"/>
    <property type="evidence" value="ECO:0007669"/>
    <property type="project" value="InterPro"/>
</dbReference>
<dbReference type="GO" id="GO:0032040">
    <property type="term" value="C:small-subunit processome"/>
    <property type="evidence" value="ECO:0007669"/>
    <property type="project" value="TreeGrafter"/>
</dbReference>
<dbReference type="Ensembl" id="ENSGMOT00000031880.1">
    <property type="protein sequence ID" value="ENSGMOP00000059405.1"/>
    <property type="gene ID" value="ENSGMOG00000011958.2"/>
</dbReference>
<keyword evidence="5" id="KW-0539">Nucleus</keyword>
<dbReference type="InterPro" id="IPR011990">
    <property type="entry name" value="TPR-like_helical_dom_sf"/>
</dbReference>
<dbReference type="AlphaFoldDB" id="A0A8C5CEA3"/>
<gene>
    <name evidence="8" type="primary">utp6</name>
</gene>
<dbReference type="InterPro" id="IPR056907">
    <property type="entry name" value="UTP6_C"/>
</dbReference>
<dbReference type="InterPro" id="IPR013949">
    <property type="entry name" value="Utp6"/>
</dbReference>
<name>A0A8C5CEA3_GADMO</name>
<dbReference type="Gene3D" id="1.25.40.10">
    <property type="entry name" value="Tetratricopeptide repeat domain"/>
    <property type="match status" value="2"/>
</dbReference>
<feature type="domain" description="U3 small nucleolar RNA-associated protein 6 N-terminal" evidence="6">
    <location>
        <begin position="9"/>
        <end position="91"/>
    </location>
</feature>
<evidence type="ECO:0000256" key="2">
    <source>
        <dbReference type="ARBA" id="ARBA00010734"/>
    </source>
</evidence>
<comment type="subcellular location">
    <subcellularLocation>
        <location evidence="1">Nucleus</location>
        <location evidence="1">Nucleolus</location>
    </subcellularLocation>
</comment>
<dbReference type="GeneTree" id="ENSGT00390000016493"/>
<dbReference type="Proteomes" id="UP000694546">
    <property type="component" value="Chromosome 3"/>
</dbReference>
<dbReference type="Pfam" id="PF08640">
    <property type="entry name" value="U3_assoc_6"/>
    <property type="match status" value="1"/>
</dbReference>
<evidence type="ECO:0000259" key="6">
    <source>
        <dbReference type="Pfam" id="PF08640"/>
    </source>
</evidence>
<proteinExistence type="inferred from homology"/>
<feature type="domain" description="U3 small nucleolar RNA-associated protein 6 homolog C-terminal" evidence="7">
    <location>
        <begin position="418"/>
        <end position="531"/>
    </location>
</feature>
<dbReference type="InterPro" id="IPR055347">
    <property type="entry name" value="UTP6_N"/>
</dbReference>
<evidence type="ECO:0000256" key="4">
    <source>
        <dbReference type="ARBA" id="ARBA00022737"/>
    </source>
</evidence>
<accession>A0A8C5CEA3</accession>
<dbReference type="SMART" id="SM00386">
    <property type="entry name" value="HAT"/>
    <property type="match status" value="4"/>
</dbReference>
<reference evidence="8" key="2">
    <citation type="submission" date="2025-09" db="UniProtKB">
        <authorList>
            <consortium name="Ensembl"/>
        </authorList>
    </citation>
    <scope>IDENTIFICATION</scope>
</reference>
<dbReference type="Pfam" id="PF24892">
    <property type="entry name" value="UTP6_C"/>
    <property type="match status" value="2"/>
</dbReference>
<evidence type="ECO:0000256" key="5">
    <source>
        <dbReference type="ARBA" id="ARBA00023242"/>
    </source>
</evidence>
<evidence type="ECO:0000313" key="8">
    <source>
        <dbReference type="Ensembl" id="ENSGMOP00000059405.1"/>
    </source>
</evidence>
<reference evidence="8" key="1">
    <citation type="submission" date="2025-08" db="UniProtKB">
        <authorList>
            <consortium name="Ensembl"/>
        </authorList>
    </citation>
    <scope>IDENTIFICATION</scope>
</reference>
<evidence type="ECO:0000259" key="7">
    <source>
        <dbReference type="Pfam" id="PF24892"/>
    </source>
</evidence>
<keyword evidence="4" id="KW-0677">Repeat</keyword>
<evidence type="ECO:0000313" key="9">
    <source>
        <dbReference type="Proteomes" id="UP000694546"/>
    </source>
</evidence>
<keyword evidence="9" id="KW-1185">Reference proteome</keyword>
<dbReference type="PANTHER" id="PTHR23271">
    <property type="entry name" value="HEPATOCELLULAR CARCINOMA-ASSOCIATED ANTIGEN 66"/>
    <property type="match status" value="1"/>
</dbReference>
<dbReference type="SUPFAM" id="SSF48452">
    <property type="entry name" value="TPR-like"/>
    <property type="match status" value="1"/>
</dbReference>
<protein>
    <submittedName>
        <fullName evidence="8">UTP6 small subunit processome component</fullName>
    </submittedName>
</protein>
<dbReference type="InterPro" id="IPR003107">
    <property type="entry name" value="HAT"/>
</dbReference>
<evidence type="ECO:0000256" key="1">
    <source>
        <dbReference type="ARBA" id="ARBA00004604"/>
    </source>
</evidence>
<sequence length="551" mass="63766">MAEVIQLRVEERIPELEQLERVGLFTSKEVKSLIKRATALEYKLQRLILNKEDFIAYIQYEINVLELVKKRREHIKYNFKREEIEFPIVQRINGVFKRATNKWKSDVQLWLSHIAFCKKWATKTHLSKVFSAMIAIHPDKSGLWIMAAKSELEDMNSSESARHLFLRALRFHPEDKKVFQEVHRNSLGVIYNLTTDIVWWQSSTVNNMIEINVFVNACNKVLFIKYTFPSPLGAEFIISLLNIAAIFDFTKELQDTILTDKYTEDCVTWDFLARRELEKPSAGEELSTAKGRASDIARREERCSLVYEEGLQSLNTEPMFTCYAAFCLERHRRKTNVQELKDKVGRFSYKNFPPSVQLQILLAAGDAEGVARVAMAATLRYSQSVSTWTLRLQMLMQLDSGDLKTLFKEALECISPKRGVLSAVPAVAMEMKECYLDWSSATGGYKKARKTFVSLHESRPFSKTFFTKMIQIELEQASPKMSNLRDCYERALREFGTSDEDLWLGYIKEELGTRGQPENCGMLYWRAMKLLEGESVERFVSNYTLLQTGHL</sequence>
<dbReference type="GO" id="GO:0030515">
    <property type="term" value="F:snoRNA binding"/>
    <property type="evidence" value="ECO:0007669"/>
    <property type="project" value="InterPro"/>
</dbReference>
<dbReference type="PANTHER" id="PTHR23271:SF1">
    <property type="entry name" value="U3 SMALL NUCLEOLAR RNA-ASSOCIATED PROTEIN 6 HOMOLOG"/>
    <property type="match status" value="1"/>
</dbReference>
<organism evidence="8 9">
    <name type="scientific">Gadus morhua</name>
    <name type="common">Atlantic cod</name>
    <dbReference type="NCBI Taxonomy" id="8049"/>
    <lineage>
        <taxon>Eukaryota</taxon>
        <taxon>Metazoa</taxon>
        <taxon>Chordata</taxon>
        <taxon>Craniata</taxon>
        <taxon>Vertebrata</taxon>
        <taxon>Euteleostomi</taxon>
        <taxon>Actinopterygii</taxon>
        <taxon>Neopterygii</taxon>
        <taxon>Teleostei</taxon>
        <taxon>Neoteleostei</taxon>
        <taxon>Acanthomorphata</taxon>
        <taxon>Zeiogadaria</taxon>
        <taxon>Gadariae</taxon>
        <taxon>Gadiformes</taxon>
        <taxon>Gadoidei</taxon>
        <taxon>Gadidae</taxon>
        <taxon>Gadus</taxon>
    </lineage>
</organism>
<dbReference type="GO" id="GO:0034388">
    <property type="term" value="C:Pwp2p-containing subcomplex of 90S preribosome"/>
    <property type="evidence" value="ECO:0007669"/>
    <property type="project" value="TreeGrafter"/>
</dbReference>
<comment type="similarity">
    <text evidence="2">Belongs to the UTP6 family.</text>
</comment>
<feature type="domain" description="U3 small nucleolar RNA-associated protein 6 homolog C-terminal" evidence="7">
    <location>
        <begin position="301"/>
        <end position="415"/>
    </location>
</feature>